<keyword evidence="1" id="KW-1133">Transmembrane helix</keyword>
<feature type="domain" description="CAAX prenyl protease 2/Lysostaphin resistance protein A-like" evidence="2">
    <location>
        <begin position="729"/>
        <end position="831"/>
    </location>
</feature>
<dbReference type="EMBL" id="AESD01000528">
    <property type="protein sequence ID" value="EHJ11732.1"/>
    <property type="molecule type" value="Genomic_DNA"/>
</dbReference>
<comment type="caution">
    <text evidence="3">The sequence shown here is derived from an EMBL/GenBank/DDBJ whole genome shotgun (WGS) entry which is preliminary data.</text>
</comment>
<dbReference type="AlphaFoldDB" id="G5J7U6"/>
<dbReference type="RefSeq" id="WP_007311581.1">
    <property type="nucleotide sequence ID" value="NZ_AESD01000528.1"/>
</dbReference>
<feature type="transmembrane region" description="Helical" evidence="1">
    <location>
        <begin position="764"/>
        <end position="786"/>
    </location>
</feature>
<dbReference type="Pfam" id="PF02517">
    <property type="entry name" value="Rce1-like"/>
    <property type="match status" value="1"/>
</dbReference>
<reference evidence="3 4" key="1">
    <citation type="journal article" date="2011" name="Front. Microbiol.">
        <title>Two Strains of Crocosphaera watsonii with Highly Conserved Genomes are Distinguished by Strain-Specific Features.</title>
        <authorList>
            <person name="Bench S.R."/>
            <person name="Ilikchyan I.N."/>
            <person name="Tripp H.J."/>
            <person name="Zehr J.P."/>
        </authorList>
    </citation>
    <scope>NUCLEOTIDE SEQUENCE [LARGE SCALE GENOMIC DNA]</scope>
    <source>
        <strain evidence="3 4">WH 0003</strain>
    </source>
</reference>
<dbReference type="GO" id="GO:0004175">
    <property type="term" value="F:endopeptidase activity"/>
    <property type="evidence" value="ECO:0007669"/>
    <property type="project" value="UniProtKB-ARBA"/>
</dbReference>
<evidence type="ECO:0000259" key="2">
    <source>
        <dbReference type="Pfam" id="PF02517"/>
    </source>
</evidence>
<proteinExistence type="predicted"/>
<dbReference type="InterPro" id="IPR003675">
    <property type="entry name" value="Rce1/LyrA-like_dom"/>
</dbReference>
<protein>
    <submittedName>
        <fullName evidence="3">Abi (CAAX) family protease-like protein</fullName>
    </submittedName>
</protein>
<gene>
    <name evidence="3" type="ORF">CWATWH0003_3532</name>
</gene>
<dbReference type="GeneID" id="88767059"/>
<accession>G5J7U6</accession>
<evidence type="ECO:0000313" key="3">
    <source>
        <dbReference type="EMBL" id="EHJ11732.1"/>
    </source>
</evidence>
<dbReference type="GO" id="GO:0080120">
    <property type="term" value="P:CAAX-box protein maturation"/>
    <property type="evidence" value="ECO:0007669"/>
    <property type="project" value="UniProtKB-ARBA"/>
</dbReference>
<keyword evidence="1" id="KW-0472">Membrane</keyword>
<keyword evidence="3" id="KW-0378">Hydrolase</keyword>
<keyword evidence="3" id="KW-0645">Protease</keyword>
<feature type="transmembrane region" description="Helical" evidence="1">
    <location>
        <begin position="822"/>
        <end position="840"/>
    </location>
</feature>
<sequence>MSKLGSMLNKLIFKEKIDFWSKRDFKKWLIIGLFLFLCISIFSQSVLQAQNNSNYAISIQAAFNRPEFFTLNQSINLDQYQPVADWTGRLILPTQEEILKKKAQLGEKDWVKIELHNTPSTFQQLRGKMVTLTWQETPRLNYVERVTTDIQFNDRARKAYQKGDIVPSRLDGRKQVGPLQSLAGARQYDDVIVKLTGNVYPILNDEILTEKPLLKIEREPVQITGRYYGLVQIEGEAKDITKNSPEDCPGKNPCAGEYYQVRHYNRVSQLFDGPVETVRIPQQPRGNNRRFISTPRYLEKAETGKEGWYIYGAKDKQGIFTLQSLKPRALVQLKPERVELNLQPGQRYIARENWQNTPERKGTFQSILIDTSAQNREQAIKEWKEGDYGLVIHTFGGIGGDNRERISGGTVTGHFSYGVAKVVKDFFTSELQFDIIYYQVYAQNPQGIISGKIDWSAYSGDLQRGWVASRPFSDVIVKLDVLSDLTIANQTLSFGRKLLESIEIMMARYRTGDGTGVSSVTPSTSCVQDSSQALYIAMQKLKQQVISSPELINWLKENPSQVENSLFGQLKQLVQNLNKILVPSGVIRADWQQNAEVLAGVAGGERLTTGETVLSGLRSWRTMLPRRAHDEVSSIFLHNNASLWFLRTNQILGWDETILPLAPTLLFGQIPLFSTAFTRLISALTYPLSPEDWYLSLGLLLIYGLIVLSIGFKLDFLTWKLVDISPKKCFTILQLFFLPAFIEELVFRVLLLPHPFEGVSGIEWLFWVTLSLSLFIAYHPLNALLFYPQGRNLFRKPIFLVFAGLLGIVCAISYAITASLWPPVFIHWLIVVIWLFFLGGEQKLTIN</sequence>
<evidence type="ECO:0000256" key="1">
    <source>
        <dbReference type="SAM" id="Phobius"/>
    </source>
</evidence>
<feature type="transmembrane region" description="Helical" evidence="1">
    <location>
        <begin position="732"/>
        <end position="752"/>
    </location>
</feature>
<feature type="transmembrane region" description="Helical" evidence="1">
    <location>
        <begin position="798"/>
        <end position="816"/>
    </location>
</feature>
<dbReference type="PATRIC" id="fig|423471.3.peg.3310"/>
<organism evidence="3 4">
    <name type="scientific">Crocosphaera watsonii WH 0003</name>
    <dbReference type="NCBI Taxonomy" id="423471"/>
    <lineage>
        <taxon>Bacteria</taxon>
        <taxon>Bacillati</taxon>
        <taxon>Cyanobacteriota</taxon>
        <taxon>Cyanophyceae</taxon>
        <taxon>Oscillatoriophycideae</taxon>
        <taxon>Chroococcales</taxon>
        <taxon>Aphanothecaceae</taxon>
        <taxon>Crocosphaera</taxon>
    </lineage>
</organism>
<feature type="transmembrane region" description="Helical" evidence="1">
    <location>
        <begin position="693"/>
        <end position="712"/>
    </location>
</feature>
<dbReference type="Proteomes" id="UP000003477">
    <property type="component" value="Unassembled WGS sequence"/>
</dbReference>
<evidence type="ECO:0000313" key="4">
    <source>
        <dbReference type="Proteomes" id="UP000003477"/>
    </source>
</evidence>
<keyword evidence="1" id="KW-0812">Transmembrane</keyword>
<dbReference type="GO" id="GO:0006508">
    <property type="term" value="P:proteolysis"/>
    <property type="evidence" value="ECO:0007669"/>
    <property type="project" value="UniProtKB-KW"/>
</dbReference>
<name>G5J7U6_CROWT</name>